<dbReference type="GO" id="GO:0009424">
    <property type="term" value="C:bacterial-type flagellum hook"/>
    <property type="evidence" value="ECO:0007669"/>
    <property type="project" value="UniProtKB-UniRule"/>
</dbReference>
<dbReference type="EMBL" id="POSP01000004">
    <property type="protein sequence ID" value="PND36012.1"/>
    <property type="molecule type" value="Genomic_DNA"/>
</dbReference>
<keyword evidence="8" id="KW-0969">Cilium</keyword>
<dbReference type="GO" id="GO:0009421">
    <property type="term" value="C:bacterial-type flagellum filament cap"/>
    <property type="evidence" value="ECO:0007669"/>
    <property type="project" value="InterPro"/>
</dbReference>
<keyword evidence="8" id="KW-0966">Cell projection</keyword>
<dbReference type="InterPro" id="IPR010809">
    <property type="entry name" value="FliD_C"/>
</dbReference>
<comment type="function">
    <text evidence="5">Required for morphogenesis and for the elongation of the flagellar filament by facilitating polymerization of the flagellin monomers at the tip of growing filament. Forms a capping structure, which prevents flagellin subunits (transported through the central channel of the flagellum) from leaking out without polymerization at the distal end.</text>
</comment>
<evidence type="ECO:0000313" key="8">
    <source>
        <dbReference type="EMBL" id="PND36012.1"/>
    </source>
</evidence>
<protein>
    <recommendedName>
        <fullName evidence="5">Flagellar hook-associated protein 2</fullName>
        <shortName evidence="5">HAP2</shortName>
    </recommendedName>
    <alternativeName>
        <fullName evidence="5">Flagellar cap protein</fullName>
    </alternativeName>
</protein>
<accession>A0A2N8KRG1</accession>
<name>A0A2N8KRG1_9BURK</name>
<evidence type="ECO:0000313" key="9">
    <source>
        <dbReference type="Proteomes" id="UP000235916"/>
    </source>
</evidence>
<evidence type="ECO:0000259" key="7">
    <source>
        <dbReference type="Pfam" id="PF07195"/>
    </source>
</evidence>
<feature type="domain" description="Flagellar hook-associated protein 2 N-terminal" evidence="6">
    <location>
        <begin position="11"/>
        <end position="107"/>
    </location>
</feature>
<dbReference type="Pfam" id="PF07195">
    <property type="entry name" value="FliD_C"/>
    <property type="match status" value="1"/>
</dbReference>
<dbReference type="OrthoDB" id="9810816at2"/>
<evidence type="ECO:0000256" key="1">
    <source>
        <dbReference type="ARBA" id="ARBA00009764"/>
    </source>
</evidence>
<dbReference type="AlphaFoldDB" id="A0A2N8KRG1"/>
<keyword evidence="5" id="KW-0964">Secreted</keyword>
<comment type="caution">
    <text evidence="8">The sequence shown here is derived from an EMBL/GenBank/DDBJ whole genome shotgun (WGS) entry which is preliminary data.</text>
</comment>
<dbReference type="Pfam" id="PF02465">
    <property type="entry name" value="FliD_N"/>
    <property type="match status" value="1"/>
</dbReference>
<dbReference type="InterPro" id="IPR010810">
    <property type="entry name" value="Flagellin_hook_IN_motif"/>
</dbReference>
<dbReference type="GO" id="GO:0007155">
    <property type="term" value="P:cell adhesion"/>
    <property type="evidence" value="ECO:0007669"/>
    <property type="project" value="InterPro"/>
</dbReference>
<evidence type="ECO:0000256" key="2">
    <source>
        <dbReference type="ARBA" id="ARBA00011255"/>
    </source>
</evidence>
<comment type="similarity">
    <text evidence="1 5">Belongs to the FliD family.</text>
</comment>
<dbReference type="Pfam" id="PF07196">
    <property type="entry name" value="Flagellin_IN"/>
    <property type="match status" value="1"/>
</dbReference>
<dbReference type="Proteomes" id="UP000235916">
    <property type="component" value="Unassembled WGS sequence"/>
</dbReference>
<keyword evidence="3" id="KW-0175">Coiled coil</keyword>
<evidence type="ECO:0000259" key="6">
    <source>
        <dbReference type="Pfam" id="PF02465"/>
    </source>
</evidence>
<dbReference type="RefSeq" id="WP_102769791.1">
    <property type="nucleotide sequence ID" value="NZ_POSP01000004.1"/>
</dbReference>
<dbReference type="InterPro" id="IPR040026">
    <property type="entry name" value="FliD"/>
</dbReference>
<dbReference type="PANTHER" id="PTHR30288">
    <property type="entry name" value="FLAGELLAR CAP/ASSEMBLY PROTEIN FLID"/>
    <property type="match status" value="1"/>
</dbReference>
<evidence type="ECO:0000256" key="4">
    <source>
        <dbReference type="ARBA" id="ARBA00023143"/>
    </source>
</evidence>
<keyword evidence="9" id="KW-1185">Reference proteome</keyword>
<comment type="subunit">
    <text evidence="2 5">Homopentamer.</text>
</comment>
<evidence type="ECO:0000256" key="3">
    <source>
        <dbReference type="ARBA" id="ARBA00023054"/>
    </source>
</evidence>
<dbReference type="InterPro" id="IPR003481">
    <property type="entry name" value="FliD_N"/>
</dbReference>
<keyword evidence="4 5" id="KW-0975">Bacterial flagellum</keyword>
<dbReference type="GO" id="GO:0005576">
    <property type="term" value="C:extracellular region"/>
    <property type="evidence" value="ECO:0007669"/>
    <property type="project" value="UniProtKB-SubCell"/>
</dbReference>
<comment type="subcellular location">
    <subcellularLocation>
        <location evidence="5">Secreted</location>
    </subcellularLocation>
    <subcellularLocation>
        <location evidence="5">Bacterial flagellum</location>
    </subcellularLocation>
</comment>
<keyword evidence="8" id="KW-0282">Flagellum</keyword>
<feature type="domain" description="Flagellar hook-associated protein 2 C-terminal" evidence="7">
    <location>
        <begin position="236"/>
        <end position="462"/>
    </location>
</feature>
<sequence length="476" mass="48982">MASITSAGIGSGLDIESLITKLVSVERKPIATLKTATDGLKTQLSAYGKVQSSLSALRDAAAKLTNPDTWGAGLGTSSDASSVSVTPGPGAAAGNVAVSVSRLATAQSVSTSYQPATGPIGQGSITIELGKWNADQTSFDPKAGSSAVTIDISEGGNTLAQIRDKINAAKAGVTASIVTDQGGSRLVMRSTETGASNGFRIGVIDGDGLLDGQGLDALSFDPRTPDASKATQNQAAGNALAKLNGLDIESEANTLKDSIDGLTINLLKPTTADVNLTISADKEAIKKAVTDFATAYSSLAALVKDQTKYDQANKTAGTLQGEGSVLSVQSAMRGVSGGTTTLGGKFSRLADIGLDPVADGSLKVTTTKLDKSMADLDSLKQLFMAVDNGNAENSGIAQRMRKFADQALGIDGSLSTRQKGLQDRINGNALQSTKLEEKATLAETRLRARYTALDVQMGKLNNLSSYVSQQMALLNK</sequence>
<proteinExistence type="inferred from homology"/>
<dbReference type="PANTHER" id="PTHR30288:SF0">
    <property type="entry name" value="FLAGELLAR HOOK-ASSOCIATED PROTEIN 2"/>
    <property type="match status" value="1"/>
</dbReference>
<organism evidence="8 9">
    <name type="scientific">Kinneretia aquatilis</name>
    <dbReference type="NCBI Taxonomy" id="2070761"/>
    <lineage>
        <taxon>Bacteria</taxon>
        <taxon>Pseudomonadati</taxon>
        <taxon>Pseudomonadota</taxon>
        <taxon>Betaproteobacteria</taxon>
        <taxon>Burkholderiales</taxon>
        <taxon>Sphaerotilaceae</taxon>
        <taxon>Roseateles</taxon>
    </lineage>
</organism>
<evidence type="ECO:0000256" key="5">
    <source>
        <dbReference type="RuleBase" id="RU362066"/>
    </source>
</evidence>
<dbReference type="GO" id="GO:0071973">
    <property type="term" value="P:bacterial-type flagellum-dependent cell motility"/>
    <property type="evidence" value="ECO:0007669"/>
    <property type="project" value="TreeGrafter"/>
</dbReference>
<reference evidence="8 9" key="1">
    <citation type="submission" date="2018-01" db="EMBL/GenBank/DDBJ databases">
        <title>Draft genome sequence of Paucibacter aquatile CR182 isolated from freshwater of the Nakdong River.</title>
        <authorList>
            <person name="Choi A."/>
            <person name="Chung E.J."/>
        </authorList>
    </citation>
    <scope>NUCLEOTIDE SEQUENCE [LARGE SCALE GENOMIC DNA]</scope>
    <source>
        <strain evidence="8 9">CR182</strain>
    </source>
</reference>
<gene>
    <name evidence="8" type="ORF">C1O66_19925</name>
</gene>